<dbReference type="EMBL" id="OU896717">
    <property type="protein sequence ID" value="CAH1118268.1"/>
    <property type="molecule type" value="Genomic_DNA"/>
</dbReference>
<keyword evidence="5" id="KW-1185">Reference proteome</keyword>
<sequence length="410" mass="43748">MKFALVLVGLVVVIQYVTAGCHTCGHSPCGCGCGLEGSGEDMCRGTKRCVPMVVRPQALETPKFAAPAFEPVSSPCACKKAIVKPAVLPKPVCRPQIPTCVVDSCHHSHHNVHHSTSSSCCHHHVAGCCGPTVHDIQNGACGHLHHGHGHGQYAHGHGHGTCAPADAVSLSLAYKMAQQANYNSMANEDKLNFGFRKIPQEIPVKRIIHNNVPEEKIFSLNGQIVELKPVKAACCKSLAEEAAEDLLALQDEEEENARNGEATGVRRVSLGELGYAPAKPTRAAAAAAAPTTRSSPETSTSRCSPSPSSWCSPPLRHPTAASLPKLAFLTRSPAANAHACQCVSRNTTAAAVTRKPSLSRSICDEFGDVCEILFRAASFHCLFSLFLFCSGFVFVLVFVVFFPFVSFFSK</sequence>
<name>A0A9P0DHZ0_PHACE</name>
<protein>
    <submittedName>
        <fullName evidence="4">Uncharacterized protein</fullName>
    </submittedName>
</protein>
<feature type="signal peptide" evidence="3">
    <location>
        <begin position="1"/>
        <end position="19"/>
    </location>
</feature>
<keyword evidence="2" id="KW-1133">Transmembrane helix</keyword>
<accession>A0A9P0DHZ0</accession>
<feature type="chain" id="PRO_5040450890" evidence="3">
    <location>
        <begin position="20"/>
        <end position="410"/>
    </location>
</feature>
<dbReference type="PROSITE" id="PS51257">
    <property type="entry name" value="PROKAR_LIPOPROTEIN"/>
    <property type="match status" value="1"/>
</dbReference>
<keyword evidence="2" id="KW-0472">Membrane</keyword>
<keyword evidence="3" id="KW-0732">Signal</keyword>
<dbReference type="Proteomes" id="UP001153737">
    <property type="component" value="Chromosome 11"/>
</dbReference>
<reference evidence="4" key="1">
    <citation type="submission" date="2022-01" db="EMBL/GenBank/DDBJ databases">
        <authorList>
            <person name="King R."/>
        </authorList>
    </citation>
    <scope>NUCLEOTIDE SEQUENCE</scope>
</reference>
<dbReference type="OrthoDB" id="6612717at2759"/>
<dbReference type="AlphaFoldDB" id="A0A9P0DHZ0"/>
<evidence type="ECO:0000313" key="4">
    <source>
        <dbReference type="EMBL" id="CAH1118268.1"/>
    </source>
</evidence>
<evidence type="ECO:0000256" key="2">
    <source>
        <dbReference type="SAM" id="Phobius"/>
    </source>
</evidence>
<evidence type="ECO:0000256" key="1">
    <source>
        <dbReference type="SAM" id="MobiDB-lite"/>
    </source>
</evidence>
<organism evidence="4 5">
    <name type="scientific">Phaedon cochleariae</name>
    <name type="common">Mustard beetle</name>
    <dbReference type="NCBI Taxonomy" id="80249"/>
    <lineage>
        <taxon>Eukaryota</taxon>
        <taxon>Metazoa</taxon>
        <taxon>Ecdysozoa</taxon>
        <taxon>Arthropoda</taxon>
        <taxon>Hexapoda</taxon>
        <taxon>Insecta</taxon>
        <taxon>Pterygota</taxon>
        <taxon>Neoptera</taxon>
        <taxon>Endopterygota</taxon>
        <taxon>Coleoptera</taxon>
        <taxon>Polyphaga</taxon>
        <taxon>Cucujiformia</taxon>
        <taxon>Chrysomeloidea</taxon>
        <taxon>Chrysomelidae</taxon>
        <taxon>Chrysomelinae</taxon>
        <taxon>Chrysomelini</taxon>
        <taxon>Phaedon</taxon>
    </lineage>
</organism>
<feature type="region of interest" description="Disordered" evidence="1">
    <location>
        <begin position="281"/>
        <end position="310"/>
    </location>
</feature>
<gene>
    <name evidence="4" type="ORF">PHAECO_LOCUS2671</name>
</gene>
<reference evidence="4" key="2">
    <citation type="submission" date="2022-10" db="EMBL/GenBank/DDBJ databases">
        <authorList>
            <consortium name="ENA_rothamsted_submissions"/>
            <consortium name="culmorum"/>
            <person name="King R."/>
        </authorList>
    </citation>
    <scope>NUCLEOTIDE SEQUENCE</scope>
</reference>
<proteinExistence type="predicted"/>
<keyword evidence="2" id="KW-0812">Transmembrane</keyword>
<feature type="transmembrane region" description="Helical" evidence="2">
    <location>
        <begin position="382"/>
        <end position="408"/>
    </location>
</feature>
<evidence type="ECO:0000313" key="5">
    <source>
        <dbReference type="Proteomes" id="UP001153737"/>
    </source>
</evidence>
<evidence type="ECO:0000256" key="3">
    <source>
        <dbReference type="SAM" id="SignalP"/>
    </source>
</evidence>